<feature type="region of interest" description="Disordered" evidence="5">
    <location>
        <begin position="175"/>
        <end position="290"/>
    </location>
</feature>
<gene>
    <name evidence="7" type="ORF">DFQ27_001147</name>
</gene>
<feature type="region of interest" description="Disordered" evidence="5">
    <location>
        <begin position="101"/>
        <end position="142"/>
    </location>
</feature>
<keyword evidence="2 6" id="KW-0812">Transmembrane</keyword>
<comment type="subcellular location">
    <subcellularLocation>
        <location evidence="1">Membrane</location>
        <topology evidence="1">Single-pass membrane protein</topology>
    </subcellularLocation>
</comment>
<feature type="compositionally biased region" description="Low complexity" evidence="5">
    <location>
        <begin position="108"/>
        <end position="128"/>
    </location>
</feature>
<evidence type="ECO:0000313" key="8">
    <source>
        <dbReference type="Proteomes" id="UP000807716"/>
    </source>
</evidence>
<dbReference type="AlphaFoldDB" id="A0A9P6QEL5"/>
<keyword evidence="4 6" id="KW-0472">Membrane</keyword>
<dbReference type="GO" id="GO:0071944">
    <property type="term" value="C:cell periphery"/>
    <property type="evidence" value="ECO:0007669"/>
    <property type="project" value="UniProtKB-ARBA"/>
</dbReference>
<proteinExistence type="predicted"/>
<evidence type="ECO:0000256" key="3">
    <source>
        <dbReference type="ARBA" id="ARBA00022989"/>
    </source>
</evidence>
<feature type="compositionally biased region" description="Basic and acidic residues" evidence="5">
    <location>
        <begin position="220"/>
        <end position="232"/>
    </location>
</feature>
<evidence type="ECO:0000256" key="6">
    <source>
        <dbReference type="SAM" id="Phobius"/>
    </source>
</evidence>
<evidence type="ECO:0000313" key="7">
    <source>
        <dbReference type="EMBL" id="KAG0264560.1"/>
    </source>
</evidence>
<keyword evidence="8" id="KW-1185">Reference proteome</keyword>
<dbReference type="PANTHER" id="PTHR15549">
    <property type="entry name" value="PAIRED IMMUNOGLOBULIN-LIKE TYPE 2 RECEPTOR"/>
    <property type="match status" value="1"/>
</dbReference>
<accession>A0A9P6QEL5</accession>
<comment type="caution">
    <text evidence="7">The sequence shown here is derived from an EMBL/GenBank/DDBJ whole genome shotgun (WGS) entry which is preliminary data.</text>
</comment>
<name>A0A9P6QEL5_9FUNG</name>
<dbReference type="Proteomes" id="UP000807716">
    <property type="component" value="Unassembled WGS sequence"/>
</dbReference>
<dbReference type="InterPro" id="IPR051694">
    <property type="entry name" value="Immunoregulatory_rcpt-like"/>
</dbReference>
<dbReference type="GO" id="GO:0016020">
    <property type="term" value="C:membrane"/>
    <property type="evidence" value="ECO:0007669"/>
    <property type="project" value="UniProtKB-SubCell"/>
</dbReference>
<evidence type="ECO:0000256" key="1">
    <source>
        <dbReference type="ARBA" id="ARBA00004167"/>
    </source>
</evidence>
<organism evidence="7 8">
    <name type="scientific">Actinomortierella ambigua</name>
    <dbReference type="NCBI Taxonomy" id="1343610"/>
    <lineage>
        <taxon>Eukaryota</taxon>
        <taxon>Fungi</taxon>
        <taxon>Fungi incertae sedis</taxon>
        <taxon>Mucoromycota</taxon>
        <taxon>Mortierellomycotina</taxon>
        <taxon>Mortierellomycetes</taxon>
        <taxon>Mortierellales</taxon>
        <taxon>Mortierellaceae</taxon>
        <taxon>Actinomortierella</taxon>
    </lineage>
</organism>
<reference evidence="7" key="1">
    <citation type="journal article" date="2020" name="Fungal Divers.">
        <title>Resolving the Mortierellaceae phylogeny through synthesis of multi-gene phylogenetics and phylogenomics.</title>
        <authorList>
            <person name="Vandepol N."/>
            <person name="Liber J."/>
            <person name="Desiro A."/>
            <person name="Na H."/>
            <person name="Kennedy M."/>
            <person name="Barry K."/>
            <person name="Grigoriev I.V."/>
            <person name="Miller A.N."/>
            <person name="O'Donnell K."/>
            <person name="Stajich J.E."/>
            <person name="Bonito G."/>
        </authorList>
    </citation>
    <scope>NUCLEOTIDE SEQUENCE</scope>
    <source>
        <strain evidence="7">BC1065</strain>
    </source>
</reference>
<feature type="compositionally biased region" description="Basic and acidic residues" evidence="5">
    <location>
        <begin position="187"/>
        <end position="201"/>
    </location>
</feature>
<feature type="transmembrane region" description="Helical" evidence="6">
    <location>
        <begin position="145"/>
        <end position="167"/>
    </location>
</feature>
<dbReference type="OrthoDB" id="10251809at2759"/>
<feature type="compositionally biased region" description="Polar residues" evidence="5">
    <location>
        <begin position="202"/>
        <end position="219"/>
    </location>
</feature>
<evidence type="ECO:0000256" key="5">
    <source>
        <dbReference type="SAM" id="MobiDB-lite"/>
    </source>
</evidence>
<evidence type="ECO:0000256" key="2">
    <source>
        <dbReference type="ARBA" id="ARBA00022692"/>
    </source>
</evidence>
<dbReference type="EMBL" id="JAAAJB010000136">
    <property type="protein sequence ID" value="KAG0264560.1"/>
    <property type="molecule type" value="Genomic_DNA"/>
</dbReference>
<protein>
    <submittedName>
        <fullName evidence="7">Uncharacterized protein</fullName>
    </submittedName>
</protein>
<evidence type="ECO:0000256" key="4">
    <source>
        <dbReference type="ARBA" id="ARBA00023136"/>
    </source>
</evidence>
<keyword evidence="3 6" id="KW-1133">Transmembrane helix</keyword>
<sequence>MFMMGRQYYGAVWSQYLQKAVYYGGQWPDGIENLNVELMVTYDPKTKEWKEEVTTGLGMWVMGHCIAISIEIGLPSTPVAIYQISSNSWVQEFKPLSKYVPPAPPSPSTSATSSGSTAPPSQSPSGSPVKPESGEKETTGTTTNIGAIAGGIGGAVVVVVIIAFFVWKRAKQGTKHLDQQHNPSPEVGHHDRTADSRDHQTKQTPQTPSQMGTSRSPQQPRDRGYKDEDDGRFIGMDGNLYASDPNITTSSHDPHYPSLIDDMDDSRFSHMASKPYGKSNKENKPSIETGASLSRRANVVASSHTAPSFPASTCSIQVTAISQSTYIRS</sequence>